<keyword evidence="3" id="KW-0436">Ligase</keyword>
<name>A0A7Y0L600_9FIRM</name>
<dbReference type="PANTHER" id="PTHR43201">
    <property type="entry name" value="ACYL-COA SYNTHETASE"/>
    <property type="match status" value="1"/>
</dbReference>
<reference evidence="3 4" key="1">
    <citation type="submission" date="2020-04" db="EMBL/GenBank/DDBJ databases">
        <authorList>
            <person name="Zhang R."/>
            <person name="Schippers A."/>
        </authorList>
    </citation>
    <scope>NUCLEOTIDE SEQUENCE [LARGE SCALE GENOMIC DNA]</scope>
    <source>
        <strain evidence="3 4">DSM 109850</strain>
    </source>
</reference>
<feature type="domain" description="AMP-dependent synthetase/ligase" evidence="1">
    <location>
        <begin position="19"/>
        <end position="348"/>
    </location>
</feature>
<dbReference type="Pfam" id="PF13193">
    <property type="entry name" value="AMP-binding_C"/>
    <property type="match status" value="1"/>
</dbReference>
<comment type="caution">
    <text evidence="3">The sequence shown here is derived from an EMBL/GenBank/DDBJ whole genome shotgun (WGS) entry which is preliminary data.</text>
</comment>
<protein>
    <submittedName>
        <fullName evidence="3">Long-chain fatty acid--CoA ligase</fullName>
    </submittedName>
</protein>
<dbReference type="InterPro" id="IPR042099">
    <property type="entry name" value="ANL_N_sf"/>
</dbReference>
<gene>
    <name evidence="3" type="ORF">HIJ39_16020</name>
</gene>
<dbReference type="SUPFAM" id="SSF56801">
    <property type="entry name" value="Acetyl-CoA synthetase-like"/>
    <property type="match status" value="1"/>
</dbReference>
<accession>A0A7Y0L600</accession>
<dbReference type="Pfam" id="PF00501">
    <property type="entry name" value="AMP-binding"/>
    <property type="match status" value="1"/>
</dbReference>
<keyword evidence="4" id="KW-1185">Reference proteome</keyword>
<dbReference type="Gene3D" id="3.30.300.30">
    <property type="match status" value="1"/>
</dbReference>
<sequence>MHYLDFMKTLLALQLTSVPPDRIAAIVGQHTYTYRDLVEAMHDRSQEYRRAGIRSGNVVGLQSPNTWDFLSAHAALAALGAVTATLHQPLTEGECHALMAFVGARHWIRHSQVTSVGDSLETADRPEGESLESAEWPLAIFFTSGTQSLMPKPCLHSHQTLLGNARAVAQDAGMDAQDRFISASPFTHLFGILSCHLAWVLGAAQILIEHFRPQDFLDQAVRHEATVAFMVPTHLRDLLGYLQEHPQASKGLKLREVRVAGAAVSPDLAARTDQHLGARLVNHWGMSEIGGGTYTHWQDAVQVASNSIGRHGTGVAIMLLDADGQVIVAPGQPAEMLFRGPSLFYGYYNNPSATSDALYQDAKGQWWLKTGDLASWDDDGRLQYRGRLKDIINRGGMKVDALEIEHAVMTIPGVHQAALVAVPDARLGERATLVVELEPGATLTLEHIKEHLRQLDIAKFKWPERLEVWDRLPTTPTGKLAKARIREALQPTVKDTAGPDRIARPNGR</sequence>
<organism evidence="3 4">
    <name type="scientific">Sulfobacillus harzensis</name>
    <dbReference type="NCBI Taxonomy" id="2729629"/>
    <lineage>
        <taxon>Bacteria</taxon>
        <taxon>Bacillati</taxon>
        <taxon>Bacillota</taxon>
        <taxon>Clostridia</taxon>
        <taxon>Eubacteriales</taxon>
        <taxon>Clostridiales Family XVII. Incertae Sedis</taxon>
        <taxon>Sulfobacillus</taxon>
    </lineage>
</organism>
<dbReference type="AlphaFoldDB" id="A0A7Y0L600"/>
<evidence type="ECO:0000259" key="1">
    <source>
        <dbReference type="Pfam" id="PF00501"/>
    </source>
</evidence>
<dbReference type="CDD" id="cd04433">
    <property type="entry name" value="AFD_class_I"/>
    <property type="match status" value="1"/>
</dbReference>
<evidence type="ECO:0000313" key="3">
    <source>
        <dbReference type="EMBL" id="NMP23845.1"/>
    </source>
</evidence>
<dbReference type="Proteomes" id="UP000533476">
    <property type="component" value="Unassembled WGS sequence"/>
</dbReference>
<dbReference type="GO" id="GO:0031956">
    <property type="term" value="F:medium-chain fatty acid-CoA ligase activity"/>
    <property type="evidence" value="ECO:0007669"/>
    <property type="project" value="TreeGrafter"/>
</dbReference>
<evidence type="ECO:0000259" key="2">
    <source>
        <dbReference type="Pfam" id="PF13193"/>
    </source>
</evidence>
<feature type="domain" description="AMP-binding enzyme C-terminal" evidence="2">
    <location>
        <begin position="403"/>
        <end position="479"/>
    </location>
</feature>
<dbReference type="Gene3D" id="3.40.50.12780">
    <property type="entry name" value="N-terminal domain of ligase-like"/>
    <property type="match status" value="1"/>
</dbReference>
<dbReference type="GO" id="GO:0006631">
    <property type="term" value="P:fatty acid metabolic process"/>
    <property type="evidence" value="ECO:0007669"/>
    <property type="project" value="TreeGrafter"/>
</dbReference>
<dbReference type="EMBL" id="JABBVZ010000069">
    <property type="protein sequence ID" value="NMP23845.1"/>
    <property type="molecule type" value="Genomic_DNA"/>
</dbReference>
<evidence type="ECO:0000313" key="4">
    <source>
        <dbReference type="Proteomes" id="UP000533476"/>
    </source>
</evidence>
<dbReference type="InterPro" id="IPR045851">
    <property type="entry name" value="AMP-bd_C_sf"/>
</dbReference>
<dbReference type="PANTHER" id="PTHR43201:SF32">
    <property type="entry name" value="2-SUCCINYLBENZOATE--COA LIGASE, CHLOROPLASTIC_PEROXISOMAL"/>
    <property type="match status" value="1"/>
</dbReference>
<proteinExistence type="predicted"/>
<dbReference type="InterPro" id="IPR025110">
    <property type="entry name" value="AMP-bd_C"/>
</dbReference>
<dbReference type="InterPro" id="IPR000873">
    <property type="entry name" value="AMP-dep_synth/lig_dom"/>
</dbReference>